<name>A0ABW5G8C8_9PSEU</name>
<reference evidence="3" key="1">
    <citation type="journal article" date="2019" name="Int. J. Syst. Evol. Microbiol.">
        <title>The Global Catalogue of Microorganisms (GCM) 10K type strain sequencing project: providing services to taxonomists for standard genome sequencing and annotation.</title>
        <authorList>
            <consortium name="The Broad Institute Genomics Platform"/>
            <consortium name="The Broad Institute Genome Sequencing Center for Infectious Disease"/>
            <person name="Wu L."/>
            <person name="Ma J."/>
        </authorList>
    </citation>
    <scope>NUCLEOTIDE SEQUENCE [LARGE SCALE GENOMIC DNA]</scope>
    <source>
        <strain evidence="3">CGMCC 4.7643</strain>
    </source>
</reference>
<dbReference type="Proteomes" id="UP001597419">
    <property type="component" value="Unassembled WGS sequence"/>
</dbReference>
<sequence>MPPATRALTDPLPRRAQALVDAVRRTGSAELRTSLACVAVIGAIGAAFVATAALAYLSPNPAVGPALSWVLAVPVLGVCGWLAWLLLPRARVILGPSGVTIRGTRHIPWQDIDHFAREHRSGRATYAFVRVHLKPVHQPGVPLVVGSTVPGPALPLLLSPNADEQCDALNLLLGDHLGPPAP</sequence>
<comment type="caution">
    <text evidence="2">The sequence shown here is derived from an EMBL/GenBank/DDBJ whole genome shotgun (WGS) entry which is preliminary data.</text>
</comment>
<feature type="transmembrane region" description="Helical" evidence="1">
    <location>
        <begin position="34"/>
        <end position="57"/>
    </location>
</feature>
<dbReference type="RefSeq" id="WP_345388504.1">
    <property type="nucleotide sequence ID" value="NZ_BAABHG010000003.1"/>
</dbReference>
<proteinExistence type="predicted"/>
<accession>A0ABW5G8C8</accession>
<evidence type="ECO:0000313" key="2">
    <source>
        <dbReference type="EMBL" id="MFD2457308.1"/>
    </source>
</evidence>
<evidence type="ECO:0000313" key="3">
    <source>
        <dbReference type="Proteomes" id="UP001597419"/>
    </source>
</evidence>
<feature type="transmembrane region" description="Helical" evidence="1">
    <location>
        <begin position="69"/>
        <end position="87"/>
    </location>
</feature>
<keyword evidence="1" id="KW-0472">Membrane</keyword>
<keyword evidence="3" id="KW-1185">Reference proteome</keyword>
<keyword evidence="1" id="KW-1133">Transmembrane helix</keyword>
<organism evidence="2 3">
    <name type="scientific">Amycolatopsis samaneae</name>
    <dbReference type="NCBI Taxonomy" id="664691"/>
    <lineage>
        <taxon>Bacteria</taxon>
        <taxon>Bacillati</taxon>
        <taxon>Actinomycetota</taxon>
        <taxon>Actinomycetes</taxon>
        <taxon>Pseudonocardiales</taxon>
        <taxon>Pseudonocardiaceae</taxon>
        <taxon>Amycolatopsis</taxon>
    </lineage>
</organism>
<evidence type="ECO:0000256" key="1">
    <source>
        <dbReference type="SAM" id="Phobius"/>
    </source>
</evidence>
<keyword evidence="1" id="KW-0812">Transmembrane</keyword>
<dbReference type="EMBL" id="JBHUKU010000002">
    <property type="protein sequence ID" value="MFD2457308.1"/>
    <property type="molecule type" value="Genomic_DNA"/>
</dbReference>
<evidence type="ECO:0008006" key="4">
    <source>
        <dbReference type="Google" id="ProtNLM"/>
    </source>
</evidence>
<gene>
    <name evidence="2" type="ORF">ACFSYJ_01800</name>
</gene>
<protein>
    <recommendedName>
        <fullName evidence="4">DUF304 domain-containing protein</fullName>
    </recommendedName>
</protein>